<reference evidence="3 4" key="1">
    <citation type="journal article" date="2015" name="Nature">
        <title>rRNA introns, odd ribosomes, and small enigmatic genomes across a large radiation of phyla.</title>
        <authorList>
            <person name="Brown C.T."/>
            <person name="Hug L.A."/>
            <person name="Thomas B.C."/>
            <person name="Sharon I."/>
            <person name="Castelle C.J."/>
            <person name="Singh A."/>
            <person name="Wilkins M.J."/>
            <person name="Williams K.H."/>
            <person name="Banfield J.F."/>
        </authorList>
    </citation>
    <scope>NUCLEOTIDE SEQUENCE [LARGE SCALE GENOMIC DNA]</scope>
</reference>
<evidence type="ECO:0000256" key="1">
    <source>
        <dbReference type="SAM" id="Phobius"/>
    </source>
</evidence>
<keyword evidence="3" id="KW-0808">Transferase</keyword>
<name>A0A0G1WUY4_9BACT</name>
<evidence type="ECO:0000313" key="3">
    <source>
        <dbReference type="EMBL" id="KKU86005.1"/>
    </source>
</evidence>
<evidence type="ECO:0000313" key="4">
    <source>
        <dbReference type="Proteomes" id="UP000034739"/>
    </source>
</evidence>
<keyword evidence="1" id="KW-1133">Transmembrane helix</keyword>
<dbReference type="AlphaFoldDB" id="A0A0G1WUY4"/>
<organism evidence="3 4">
    <name type="scientific">Candidatus Gottesmanbacteria bacterium GW2011_GWA2_47_9</name>
    <dbReference type="NCBI Taxonomy" id="1618445"/>
    <lineage>
        <taxon>Bacteria</taxon>
        <taxon>Candidatus Gottesmaniibacteriota</taxon>
    </lineage>
</organism>
<dbReference type="Pfam" id="PF00535">
    <property type="entry name" value="Glycos_transf_2"/>
    <property type="match status" value="1"/>
</dbReference>
<dbReference type="SUPFAM" id="SSF53448">
    <property type="entry name" value="Nucleotide-diphospho-sugar transferases"/>
    <property type="match status" value="1"/>
</dbReference>
<keyword evidence="1" id="KW-0812">Transmembrane</keyword>
<dbReference type="InterPro" id="IPR029063">
    <property type="entry name" value="SAM-dependent_MTases_sf"/>
</dbReference>
<dbReference type="SUPFAM" id="SSF53335">
    <property type="entry name" value="S-adenosyl-L-methionine-dependent methyltransferases"/>
    <property type="match status" value="1"/>
</dbReference>
<dbReference type="InterPro" id="IPR029044">
    <property type="entry name" value="Nucleotide-diphossugar_trans"/>
</dbReference>
<dbReference type="EMBL" id="LCOY01000064">
    <property type="protein sequence ID" value="KKU86005.1"/>
    <property type="molecule type" value="Genomic_DNA"/>
</dbReference>
<dbReference type="InterPro" id="IPR001173">
    <property type="entry name" value="Glyco_trans_2-like"/>
</dbReference>
<dbReference type="PANTHER" id="PTHR43630:SF2">
    <property type="entry name" value="GLYCOSYLTRANSFERASE"/>
    <property type="match status" value="1"/>
</dbReference>
<feature type="transmembrane region" description="Helical" evidence="1">
    <location>
        <begin position="245"/>
        <end position="273"/>
    </location>
</feature>
<sequence length="338" mass="38501">MRTPPLVSVIVPSSNSAKTIAACLESIKKQTYGKVEIVVVDKNSSDKTRAIAKRYTKNVYSWGPERAAQVNFGAAKASGKYLYRVDSDFIVEPKVIEECVRACEQKKLDGIAVHNTSAEGLGFWADVRKFERNTYIDDDLIVAIRFFTKTSWETVGGFDEALYGPEDYDFHNRFVTAGFRWGRIRALERHLGEPKTLGDIWRKHYYYGKQMIFYFRKHRSVAIKQFNPIRRSYLRHVTVILRNPLMFLGLIAMTMVKFTAGGAGFFVALVSHYDPVISEAMKQTKRLYAGTGWARFFTSIRFWTGSFVQVETYVPKEGNILDLGCGYGIFANFLALCS</sequence>
<keyword evidence="1" id="KW-0472">Membrane</keyword>
<dbReference type="Gene3D" id="3.90.550.10">
    <property type="entry name" value="Spore Coat Polysaccharide Biosynthesis Protein SpsA, Chain A"/>
    <property type="match status" value="1"/>
</dbReference>
<comment type="caution">
    <text evidence="3">The sequence shown here is derived from an EMBL/GenBank/DDBJ whole genome shotgun (WGS) entry which is preliminary data.</text>
</comment>
<dbReference type="GO" id="GO:0016740">
    <property type="term" value="F:transferase activity"/>
    <property type="evidence" value="ECO:0007669"/>
    <property type="project" value="UniProtKB-KW"/>
</dbReference>
<dbReference type="PANTHER" id="PTHR43630">
    <property type="entry name" value="POLY-BETA-1,6-N-ACETYL-D-GLUCOSAMINE SYNTHASE"/>
    <property type="match status" value="1"/>
</dbReference>
<accession>A0A0G1WUY4</accession>
<feature type="non-terminal residue" evidence="3">
    <location>
        <position position="338"/>
    </location>
</feature>
<gene>
    <name evidence="3" type="ORF">UY16_C0064G0005</name>
</gene>
<proteinExistence type="predicted"/>
<dbReference type="Proteomes" id="UP000034739">
    <property type="component" value="Unassembled WGS sequence"/>
</dbReference>
<evidence type="ECO:0000259" key="2">
    <source>
        <dbReference type="Pfam" id="PF00535"/>
    </source>
</evidence>
<feature type="domain" description="Glycosyltransferase 2-like" evidence="2">
    <location>
        <begin position="8"/>
        <end position="120"/>
    </location>
</feature>
<protein>
    <submittedName>
        <fullName evidence="3">Glycosyl transferase, family 2</fullName>
    </submittedName>
</protein>